<evidence type="ECO:0000313" key="2">
    <source>
        <dbReference type="Proteomes" id="UP000235145"/>
    </source>
</evidence>
<dbReference type="Proteomes" id="UP000235145">
    <property type="component" value="Unassembled WGS sequence"/>
</dbReference>
<evidence type="ECO:0000313" key="1">
    <source>
        <dbReference type="EMBL" id="KAJ0202930.1"/>
    </source>
</evidence>
<dbReference type="AlphaFoldDB" id="A0A9R1X6S7"/>
<gene>
    <name evidence="1" type="ORF">LSAT_V11C500256880</name>
</gene>
<proteinExistence type="predicted"/>
<organism evidence="1 2">
    <name type="scientific">Lactuca sativa</name>
    <name type="common">Garden lettuce</name>
    <dbReference type="NCBI Taxonomy" id="4236"/>
    <lineage>
        <taxon>Eukaryota</taxon>
        <taxon>Viridiplantae</taxon>
        <taxon>Streptophyta</taxon>
        <taxon>Embryophyta</taxon>
        <taxon>Tracheophyta</taxon>
        <taxon>Spermatophyta</taxon>
        <taxon>Magnoliopsida</taxon>
        <taxon>eudicotyledons</taxon>
        <taxon>Gunneridae</taxon>
        <taxon>Pentapetalae</taxon>
        <taxon>asterids</taxon>
        <taxon>campanulids</taxon>
        <taxon>Asterales</taxon>
        <taxon>Asteraceae</taxon>
        <taxon>Cichorioideae</taxon>
        <taxon>Cichorieae</taxon>
        <taxon>Lactucinae</taxon>
        <taxon>Lactuca</taxon>
    </lineage>
</organism>
<keyword evidence="2" id="KW-1185">Reference proteome</keyword>
<name>A0A9R1X6S7_LACSA</name>
<comment type="caution">
    <text evidence="1">The sequence shown here is derived from an EMBL/GenBank/DDBJ whole genome shotgun (WGS) entry which is preliminary data.</text>
</comment>
<accession>A0A9R1X6S7</accession>
<protein>
    <submittedName>
        <fullName evidence="1">Uncharacterized protein</fullName>
    </submittedName>
</protein>
<dbReference type="EMBL" id="NBSK02000005">
    <property type="protein sequence ID" value="KAJ0202930.1"/>
    <property type="molecule type" value="Genomic_DNA"/>
</dbReference>
<sequence length="125" mass="14858">MDRRLREKYTRMHGLQRTNDAATHRHHAFTERYQYTYFPYELSRNLASHLQLSMNLFHQFKKNEDKRDQQVEFYNFLPINTDSNGSEVINHAKNPTLCEVETAFDPLTYLFGFIGAQRKGSFDSC</sequence>
<reference evidence="1 2" key="1">
    <citation type="journal article" date="2017" name="Nat. Commun.">
        <title>Genome assembly with in vitro proximity ligation data and whole-genome triplication in lettuce.</title>
        <authorList>
            <person name="Reyes-Chin-Wo S."/>
            <person name="Wang Z."/>
            <person name="Yang X."/>
            <person name="Kozik A."/>
            <person name="Arikit S."/>
            <person name="Song C."/>
            <person name="Xia L."/>
            <person name="Froenicke L."/>
            <person name="Lavelle D.O."/>
            <person name="Truco M.J."/>
            <person name="Xia R."/>
            <person name="Zhu S."/>
            <person name="Xu C."/>
            <person name="Xu H."/>
            <person name="Xu X."/>
            <person name="Cox K."/>
            <person name="Korf I."/>
            <person name="Meyers B.C."/>
            <person name="Michelmore R.W."/>
        </authorList>
    </citation>
    <scope>NUCLEOTIDE SEQUENCE [LARGE SCALE GENOMIC DNA]</scope>
    <source>
        <strain evidence="2">cv. Salinas</strain>
        <tissue evidence="1">Seedlings</tissue>
    </source>
</reference>